<dbReference type="Gene3D" id="2.40.10.220">
    <property type="entry name" value="predicted glycosyltransferase like domains"/>
    <property type="match status" value="1"/>
</dbReference>
<dbReference type="SUPFAM" id="SSF141371">
    <property type="entry name" value="PilZ domain-like"/>
    <property type="match status" value="1"/>
</dbReference>
<accession>A0A1F6U1Z6</accession>
<dbReference type="Proteomes" id="UP000179037">
    <property type="component" value="Unassembled WGS sequence"/>
</dbReference>
<gene>
    <name evidence="2" type="ORF">A3A87_04690</name>
</gene>
<comment type="caution">
    <text evidence="2">The sequence shown here is derived from an EMBL/GenBank/DDBJ whole genome shotgun (WGS) entry which is preliminary data.</text>
</comment>
<dbReference type="AlphaFoldDB" id="A0A1F6U1Z6"/>
<sequence>MKAEQRQSIRKKIALNIIINHDLAYSKRWKTRDLSLSGARLEAGRDGLSPGTPVEAVLTLRGHDEYALHRVPADVVRADRDGVALRFRRYDDRTYTALVKLLYSSQFEDQGSYLGKV</sequence>
<dbReference type="Pfam" id="PF07238">
    <property type="entry name" value="PilZ"/>
    <property type="match status" value="1"/>
</dbReference>
<proteinExistence type="predicted"/>
<dbReference type="GO" id="GO:0035438">
    <property type="term" value="F:cyclic-di-GMP binding"/>
    <property type="evidence" value="ECO:0007669"/>
    <property type="project" value="InterPro"/>
</dbReference>
<reference evidence="2 3" key="1">
    <citation type="journal article" date="2016" name="Nat. Commun.">
        <title>Thousands of microbial genomes shed light on interconnected biogeochemical processes in an aquifer system.</title>
        <authorList>
            <person name="Anantharaman K."/>
            <person name="Brown C.T."/>
            <person name="Hug L.A."/>
            <person name="Sharon I."/>
            <person name="Castelle C.J."/>
            <person name="Probst A.J."/>
            <person name="Thomas B.C."/>
            <person name="Singh A."/>
            <person name="Wilkins M.J."/>
            <person name="Karaoz U."/>
            <person name="Brodie E.L."/>
            <person name="Williams K.H."/>
            <person name="Hubbard S.S."/>
            <person name="Banfield J.F."/>
        </authorList>
    </citation>
    <scope>NUCLEOTIDE SEQUENCE [LARGE SCALE GENOMIC DNA]</scope>
</reference>
<evidence type="ECO:0000259" key="1">
    <source>
        <dbReference type="Pfam" id="PF07238"/>
    </source>
</evidence>
<dbReference type="InterPro" id="IPR009875">
    <property type="entry name" value="PilZ_domain"/>
</dbReference>
<feature type="domain" description="PilZ" evidence="1">
    <location>
        <begin position="4"/>
        <end position="103"/>
    </location>
</feature>
<protein>
    <recommendedName>
        <fullName evidence="1">PilZ domain-containing protein</fullName>
    </recommendedName>
</protein>
<evidence type="ECO:0000313" key="3">
    <source>
        <dbReference type="Proteomes" id="UP000179037"/>
    </source>
</evidence>
<dbReference type="EMBL" id="MFTC01000043">
    <property type="protein sequence ID" value="OGI51370.1"/>
    <property type="molecule type" value="Genomic_DNA"/>
</dbReference>
<name>A0A1F6U1Z6_9PROT</name>
<evidence type="ECO:0000313" key="2">
    <source>
        <dbReference type="EMBL" id="OGI51370.1"/>
    </source>
</evidence>
<organism evidence="2 3">
    <name type="scientific">Candidatus Muproteobacteria bacterium RIFCSPLOWO2_01_FULL_60_18</name>
    <dbReference type="NCBI Taxonomy" id="1817768"/>
    <lineage>
        <taxon>Bacteria</taxon>
        <taxon>Pseudomonadati</taxon>
        <taxon>Pseudomonadota</taxon>
        <taxon>Candidatus Muproteobacteria</taxon>
    </lineage>
</organism>